<keyword evidence="2" id="KW-1185">Reference proteome</keyword>
<sequence>MLTAINNPLSTYSGQLGQTMKEHVVKYPLSILLLYATYSIAAMDKLDSFDTAIINKTLTKVEIQSIVNHWYSSELGKVEQTANRVSNHIPLNERTKLVKVALDEHYQTLCDQLSIECSIQ</sequence>
<name>A0A2T3L589_9GAMM</name>
<comment type="caution">
    <text evidence="1">The sequence shown here is derived from an EMBL/GenBank/DDBJ whole genome shotgun (WGS) entry which is preliminary data.</text>
</comment>
<evidence type="ECO:0000313" key="2">
    <source>
        <dbReference type="Proteomes" id="UP000241803"/>
    </source>
</evidence>
<protein>
    <submittedName>
        <fullName evidence="1">Uncharacterized protein</fullName>
    </submittedName>
</protein>
<evidence type="ECO:0000313" key="1">
    <source>
        <dbReference type="EMBL" id="PSV44862.1"/>
    </source>
</evidence>
<dbReference type="AlphaFoldDB" id="A0A2T3L589"/>
<gene>
    <name evidence="1" type="ORF">C9J47_19470</name>
</gene>
<proteinExistence type="predicted"/>
<organism evidence="1 2">
    <name type="scientific">Photobacterium indicum</name>
    <dbReference type="NCBI Taxonomy" id="81447"/>
    <lineage>
        <taxon>Bacteria</taxon>
        <taxon>Pseudomonadati</taxon>
        <taxon>Pseudomonadota</taxon>
        <taxon>Gammaproteobacteria</taxon>
        <taxon>Vibrionales</taxon>
        <taxon>Vibrionaceae</taxon>
        <taxon>Photobacterium</taxon>
    </lineage>
</organism>
<reference evidence="1 2" key="1">
    <citation type="submission" date="2018-03" db="EMBL/GenBank/DDBJ databases">
        <title>Whole genome sequencing of Histamine producing bacteria.</title>
        <authorList>
            <person name="Butler K."/>
        </authorList>
    </citation>
    <scope>NUCLEOTIDE SEQUENCE [LARGE SCALE GENOMIC DNA]</scope>
    <source>
        <strain evidence="1 2">ATCC 19614</strain>
    </source>
</reference>
<accession>A0A2T3L589</accession>
<dbReference type="Proteomes" id="UP000241803">
    <property type="component" value="Unassembled WGS sequence"/>
</dbReference>
<dbReference type="EMBL" id="PYOC01000008">
    <property type="protein sequence ID" value="PSV44862.1"/>
    <property type="molecule type" value="Genomic_DNA"/>
</dbReference>